<keyword evidence="2" id="KW-1185">Reference proteome</keyword>
<feature type="non-terminal residue" evidence="1">
    <location>
        <position position="121"/>
    </location>
</feature>
<proteinExistence type="predicted"/>
<name>A0A8H8DFU1_9FUNG</name>
<dbReference type="Proteomes" id="UP000673691">
    <property type="component" value="Unassembled WGS sequence"/>
</dbReference>
<reference evidence="1 2" key="1">
    <citation type="journal article" name="Sci. Rep.">
        <title>Genome-scale phylogenetic analyses confirm Olpidium as the closest living zoosporic fungus to the non-flagellated, terrestrial fungi.</title>
        <authorList>
            <person name="Chang Y."/>
            <person name="Rochon D."/>
            <person name="Sekimoto S."/>
            <person name="Wang Y."/>
            <person name="Chovatia M."/>
            <person name="Sandor L."/>
            <person name="Salamov A."/>
            <person name="Grigoriev I.V."/>
            <person name="Stajich J.E."/>
            <person name="Spatafora J.W."/>
        </authorList>
    </citation>
    <scope>NUCLEOTIDE SEQUENCE [LARGE SCALE GENOMIC DNA]</scope>
    <source>
        <strain evidence="1">S191</strain>
    </source>
</reference>
<organism evidence="1 2">
    <name type="scientific">Olpidium bornovanus</name>
    <dbReference type="NCBI Taxonomy" id="278681"/>
    <lineage>
        <taxon>Eukaryota</taxon>
        <taxon>Fungi</taxon>
        <taxon>Fungi incertae sedis</taxon>
        <taxon>Olpidiomycota</taxon>
        <taxon>Olpidiomycotina</taxon>
        <taxon>Olpidiomycetes</taxon>
        <taxon>Olpidiales</taxon>
        <taxon>Olpidiaceae</taxon>
        <taxon>Olpidium</taxon>
    </lineage>
</organism>
<accession>A0A8H8DFU1</accession>
<evidence type="ECO:0000313" key="2">
    <source>
        <dbReference type="Proteomes" id="UP000673691"/>
    </source>
</evidence>
<comment type="caution">
    <text evidence="1">The sequence shown here is derived from an EMBL/GenBank/DDBJ whole genome shotgun (WGS) entry which is preliminary data.</text>
</comment>
<protein>
    <submittedName>
        <fullName evidence="1">Uncharacterized protein</fullName>
    </submittedName>
</protein>
<evidence type="ECO:0000313" key="1">
    <source>
        <dbReference type="EMBL" id="KAG5456728.1"/>
    </source>
</evidence>
<gene>
    <name evidence="1" type="ORF">BJ554DRAFT_3444</name>
</gene>
<dbReference type="AlphaFoldDB" id="A0A8H8DFU1"/>
<sequence>MKEGVIQDDTNLFLRLPILFEHIQLCVQLVELPFRAFFLTRKPVVLVLERSDTAQVLLVSLARPGRIRLQGGTPVELGAMLAILRIRCCRSTGVWFTCRPSRIVFPSSLDNSGPGSSTNLP</sequence>
<dbReference type="EMBL" id="JAEFCI010011254">
    <property type="protein sequence ID" value="KAG5456728.1"/>
    <property type="molecule type" value="Genomic_DNA"/>
</dbReference>